<dbReference type="Gene3D" id="3.30.1120.10">
    <property type="match status" value="1"/>
</dbReference>
<evidence type="ECO:0000256" key="4">
    <source>
        <dbReference type="ARBA" id="ARBA00022837"/>
    </source>
</evidence>
<sequence length="565" mass="61574">MRRQPRCHRGAAARGHGHAPAQRHARRGARSARAGHGRLAARTGRDRGVDVRRPNIVLILADDLGYSDIGCYGGEIRTPNLDRIGRSGVRLSQFYNTARCSPSRASLLTGLHPHQTGIGVLAGNNAPGGYPGSLNDRCVTVAELLGDVGYATGMSGKWHLSGPLWEPADSWPTRRGFSDFFGTLSGCGSYYDPATLYRGEQDASDETRDPRFFYTDAITDHAVDFIGREAAAGRPFFAYVAYTAPHWPLHAPEDDIAGYDGVYTAGWDELRARRLDRLHAEGLLGTESALSAPDPAQPSWASAPHQTWEARRMQVYAAQVERMDRGVGRILDRLAASGVSDDTIVVFLSDNGGCAEILPLGDPGEFRAGRHIVPAATREGAELRVGNLPGVDPGPEDTYASYGPAWANLSNTPFRLYKRWVHEGGIATPFVVHWPAGGLAAGRIVRTPCQLTDVLPTLLAAAGVTYPSEHRGHEVPPLEGRDMTPALRGEPVQDTWLFWEHLGNAAVRRGRWKLVREHAAPWELYDLDTDRSELTDLAGHHPDVVAELATAYQAWARRVGVIPRG</sequence>
<evidence type="ECO:0000256" key="2">
    <source>
        <dbReference type="ARBA" id="ARBA00022723"/>
    </source>
</evidence>
<protein>
    <submittedName>
        <fullName evidence="7">Arylsulfatase</fullName>
    </submittedName>
</protein>
<organism evidence="7 8">
    <name type="scientific">Nonomuraea longispora</name>
    <dbReference type="NCBI Taxonomy" id="1848320"/>
    <lineage>
        <taxon>Bacteria</taxon>
        <taxon>Bacillati</taxon>
        <taxon>Actinomycetota</taxon>
        <taxon>Actinomycetes</taxon>
        <taxon>Streptosporangiales</taxon>
        <taxon>Streptosporangiaceae</taxon>
        <taxon>Nonomuraea</taxon>
    </lineage>
</organism>
<feature type="region of interest" description="Disordered" evidence="5">
    <location>
        <begin position="1"/>
        <end position="46"/>
    </location>
</feature>
<dbReference type="GO" id="GO:0004065">
    <property type="term" value="F:arylsulfatase activity"/>
    <property type="evidence" value="ECO:0007669"/>
    <property type="project" value="TreeGrafter"/>
</dbReference>
<reference evidence="7 8" key="1">
    <citation type="submission" date="2019-02" db="EMBL/GenBank/DDBJ databases">
        <title>Draft genome sequences of novel Actinobacteria.</title>
        <authorList>
            <person name="Sahin N."/>
            <person name="Ay H."/>
            <person name="Saygin H."/>
        </authorList>
    </citation>
    <scope>NUCLEOTIDE SEQUENCE [LARGE SCALE GENOMIC DNA]</scope>
    <source>
        <strain evidence="7 8">KC201</strain>
    </source>
</reference>
<keyword evidence="2" id="KW-0479">Metal-binding</keyword>
<evidence type="ECO:0000313" key="8">
    <source>
        <dbReference type="Proteomes" id="UP000295157"/>
    </source>
</evidence>
<accession>A0A4R4NDB7</accession>
<dbReference type="SUPFAM" id="SSF53649">
    <property type="entry name" value="Alkaline phosphatase-like"/>
    <property type="match status" value="1"/>
</dbReference>
<comment type="caution">
    <text evidence="7">The sequence shown here is derived from an EMBL/GenBank/DDBJ whole genome shotgun (WGS) entry which is preliminary data.</text>
</comment>
<dbReference type="PANTHER" id="PTHR42693:SF53">
    <property type="entry name" value="ENDO-4-O-SULFATASE"/>
    <property type="match status" value="1"/>
</dbReference>
<keyword evidence="4" id="KW-0106">Calcium</keyword>
<evidence type="ECO:0000256" key="1">
    <source>
        <dbReference type="ARBA" id="ARBA00008779"/>
    </source>
</evidence>
<dbReference type="InterPro" id="IPR000917">
    <property type="entry name" value="Sulfatase_N"/>
</dbReference>
<feature type="domain" description="Sulfatase N-terminal" evidence="6">
    <location>
        <begin position="54"/>
        <end position="464"/>
    </location>
</feature>
<evidence type="ECO:0000259" key="6">
    <source>
        <dbReference type="Pfam" id="PF00884"/>
    </source>
</evidence>
<dbReference type="CDD" id="cd16025">
    <property type="entry name" value="PAS_like"/>
    <property type="match status" value="1"/>
</dbReference>
<dbReference type="AlphaFoldDB" id="A0A4R4NDB7"/>
<gene>
    <name evidence="7" type="ORF">E1267_16890</name>
</gene>
<keyword evidence="3" id="KW-0378">Hydrolase</keyword>
<dbReference type="InterPro" id="IPR024607">
    <property type="entry name" value="Sulfatase_CS"/>
</dbReference>
<proteinExistence type="inferred from homology"/>
<dbReference type="InterPro" id="IPR017850">
    <property type="entry name" value="Alkaline_phosphatase_core_sf"/>
</dbReference>
<dbReference type="PANTHER" id="PTHR42693">
    <property type="entry name" value="ARYLSULFATASE FAMILY MEMBER"/>
    <property type="match status" value="1"/>
</dbReference>
<dbReference type="PROSITE" id="PS00149">
    <property type="entry name" value="SULFATASE_2"/>
    <property type="match status" value="1"/>
</dbReference>
<evidence type="ECO:0000313" key="7">
    <source>
        <dbReference type="EMBL" id="TDC06314.1"/>
    </source>
</evidence>
<comment type="similarity">
    <text evidence="1">Belongs to the sulfatase family.</text>
</comment>
<keyword evidence="8" id="KW-1185">Reference proteome</keyword>
<dbReference type="GO" id="GO:0046872">
    <property type="term" value="F:metal ion binding"/>
    <property type="evidence" value="ECO:0007669"/>
    <property type="project" value="UniProtKB-KW"/>
</dbReference>
<dbReference type="Pfam" id="PF00884">
    <property type="entry name" value="Sulfatase"/>
    <property type="match status" value="1"/>
</dbReference>
<evidence type="ECO:0000256" key="3">
    <source>
        <dbReference type="ARBA" id="ARBA00022801"/>
    </source>
</evidence>
<feature type="compositionally biased region" description="Basic residues" evidence="5">
    <location>
        <begin position="1"/>
        <end position="36"/>
    </location>
</feature>
<dbReference type="Proteomes" id="UP000295157">
    <property type="component" value="Unassembled WGS sequence"/>
</dbReference>
<dbReference type="OrthoDB" id="9777306at2"/>
<dbReference type="InterPro" id="IPR050738">
    <property type="entry name" value="Sulfatase"/>
</dbReference>
<name>A0A4R4NDB7_9ACTN</name>
<evidence type="ECO:0000256" key="5">
    <source>
        <dbReference type="SAM" id="MobiDB-lite"/>
    </source>
</evidence>
<dbReference type="EMBL" id="SMJZ01000056">
    <property type="protein sequence ID" value="TDC06314.1"/>
    <property type="molecule type" value="Genomic_DNA"/>
</dbReference>
<dbReference type="Gene3D" id="3.40.720.10">
    <property type="entry name" value="Alkaline Phosphatase, subunit A"/>
    <property type="match status" value="1"/>
</dbReference>